<reference evidence="7" key="1">
    <citation type="journal article" date="2014" name="Int. J. Syst. Evol. Microbiol.">
        <title>Complete genome sequence of Corynebacterium casei LMG S-19264T (=DSM 44701T), isolated from a smear-ripened cheese.</title>
        <authorList>
            <consortium name="US DOE Joint Genome Institute (JGI-PGF)"/>
            <person name="Walter F."/>
            <person name="Albersmeier A."/>
            <person name="Kalinowski J."/>
            <person name="Ruckert C."/>
        </authorList>
    </citation>
    <scope>NUCLEOTIDE SEQUENCE</scope>
    <source>
        <strain evidence="7">CGMCC 1.15448</strain>
    </source>
</reference>
<evidence type="ECO:0000256" key="1">
    <source>
        <dbReference type="ARBA" id="ARBA00001947"/>
    </source>
</evidence>
<dbReference type="GO" id="GO:0046872">
    <property type="term" value="F:metal ion binding"/>
    <property type="evidence" value="ECO:0007669"/>
    <property type="project" value="UniProtKB-KW"/>
</dbReference>
<dbReference type="GO" id="GO:0016787">
    <property type="term" value="F:hydrolase activity"/>
    <property type="evidence" value="ECO:0007669"/>
    <property type="project" value="UniProtKB-KW"/>
</dbReference>
<dbReference type="Proteomes" id="UP000607559">
    <property type="component" value="Unassembled WGS sequence"/>
</dbReference>
<protein>
    <submittedName>
        <fullName evidence="7">N-acyl homoserine lactonase family protein</fullName>
    </submittedName>
</protein>
<dbReference type="AlphaFoldDB" id="A0A8J2UHX2"/>
<keyword evidence="3" id="KW-0479">Metal-binding</keyword>
<keyword evidence="4" id="KW-0378">Hydrolase</keyword>
<dbReference type="SMART" id="SM00849">
    <property type="entry name" value="Lactamase_B"/>
    <property type="match status" value="1"/>
</dbReference>
<comment type="similarity">
    <text evidence="2">Belongs to the metallo-beta-lactamase superfamily.</text>
</comment>
<evidence type="ECO:0000256" key="2">
    <source>
        <dbReference type="ARBA" id="ARBA00007749"/>
    </source>
</evidence>
<name>A0A8J2UHX2_9BACT</name>
<comment type="cofactor">
    <cofactor evidence="1">
        <name>Zn(2+)</name>
        <dbReference type="ChEBI" id="CHEBI:29105"/>
    </cofactor>
</comment>
<keyword evidence="8" id="KW-1185">Reference proteome</keyword>
<evidence type="ECO:0000256" key="3">
    <source>
        <dbReference type="ARBA" id="ARBA00022723"/>
    </source>
</evidence>
<dbReference type="PANTHER" id="PTHR42978:SF7">
    <property type="entry name" value="METALLO-HYDROLASE RV2300C-RELATED"/>
    <property type="match status" value="1"/>
</dbReference>
<comment type="caution">
    <text evidence="7">The sequence shown here is derived from an EMBL/GenBank/DDBJ whole genome shotgun (WGS) entry which is preliminary data.</text>
</comment>
<evidence type="ECO:0000313" key="8">
    <source>
        <dbReference type="Proteomes" id="UP000607559"/>
    </source>
</evidence>
<dbReference type="EMBL" id="BMJC01000005">
    <property type="protein sequence ID" value="GGB18175.1"/>
    <property type="molecule type" value="Genomic_DNA"/>
</dbReference>
<sequence length="287" mass="31707">MSTHFDPITIDLTSQGRAVRVHLFSAGAIAEKIKFHESRNRLSALAAIIDSHFTGWLPIWVMVIQHPEGTYLVDTGMDPAVMRPGYFRSSGFLVNWFDTTQYRYAIDSEEVVHQQLAALDIPIADIKAVILTHLHFDHVGGLAHFPTTPILAGEAEARHPYGALPKLYPPWFKPTLITLDTPLGPFKKTRALTAAEDLALIHTPGHTPGHCSVLLHADQASIFFAGDSCISQDQLLQEKYPAGLASRRSARQTYAAIKAFARHHPLVLLPTHDPGAATRLRQLQTLP</sequence>
<dbReference type="SUPFAM" id="SSF56281">
    <property type="entry name" value="Metallo-hydrolase/oxidoreductase"/>
    <property type="match status" value="1"/>
</dbReference>
<dbReference type="Gene3D" id="3.60.15.10">
    <property type="entry name" value="Ribonuclease Z/Hydroxyacylglutathione hydrolase-like"/>
    <property type="match status" value="1"/>
</dbReference>
<dbReference type="RefSeq" id="WP_188936505.1">
    <property type="nucleotide sequence ID" value="NZ_BMJC01000005.1"/>
</dbReference>
<gene>
    <name evidence="7" type="ORF">GCM10011511_47490</name>
</gene>
<dbReference type="Pfam" id="PF00753">
    <property type="entry name" value="Lactamase_B"/>
    <property type="match status" value="1"/>
</dbReference>
<dbReference type="InterPro" id="IPR036866">
    <property type="entry name" value="RibonucZ/Hydroxyglut_hydro"/>
</dbReference>
<evidence type="ECO:0000313" key="7">
    <source>
        <dbReference type="EMBL" id="GGB18175.1"/>
    </source>
</evidence>
<accession>A0A8J2UHX2</accession>
<evidence type="ECO:0000256" key="4">
    <source>
        <dbReference type="ARBA" id="ARBA00022801"/>
    </source>
</evidence>
<evidence type="ECO:0000256" key="5">
    <source>
        <dbReference type="ARBA" id="ARBA00022833"/>
    </source>
</evidence>
<keyword evidence="5" id="KW-0862">Zinc</keyword>
<proteinExistence type="inferred from homology"/>
<evidence type="ECO:0000259" key="6">
    <source>
        <dbReference type="SMART" id="SM00849"/>
    </source>
</evidence>
<feature type="domain" description="Metallo-beta-lactamase" evidence="6">
    <location>
        <begin position="58"/>
        <end position="272"/>
    </location>
</feature>
<reference evidence="7" key="2">
    <citation type="submission" date="2020-09" db="EMBL/GenBank/DDBJ databases">
        <authorList>
            <person name="Sun Q."/>
            <person name="Zhou Y."/>
        </authorList>
    </citation>
    <scope>NUCLEOTIDE SEQUENCE</scope>
    <source>
        <strain evidence="7">CGMCC 1.15448</strain>
    </source>
</reference>
<dbReference type="PANTHER" id="PTHR42978">
    <property type="entry name" value="QUORUM-QUENCHING LACTONASE YTNP-RELATED-RELATED"/>
    <property type="match status" value="1"/>
</dbReference>
<dbReference type="InterPro" id="IPR051013">
    <property type="entry name" value="MBL_superfamily_lactonases"/>
</dbReference>
<organism evidence="7 8">
    <name type="scientific">Puia dinghuensis</name>
    <dbReference type="NCBI Taxonomy" id="1792502"/>
    <lineage>
        <taxon>Bacteria</taxon>
        <taxon>Pseudomonadati</taxon>
        <taxon>Bacteroidota</taxon>
        <taxon>Chitinophagia</taxon>
        <taxon>Chitinophagales</taxon>
        <taxon>Chitinophagaceae</taxon>
        <taxon>Puia</taxon>
    </lineage>
</organism>
<dbReference type="CDD" id="cd07729">
    <property type="entry name" value="AHL_lactonase_MBL-fold"/>
    <property type="match status" value="1"/>
</dbReference>
<dbReference type="InterPro" id="IPR001279">
    <property type="entry name" value="Metallo-B-lactamas"/>
</dbReference>